<dbReference type="AlphaFoldDB" id="A0A9D1LTK4"/>
<proteinExistence type="predicted"/>
<reference evidence="2" key="1">
    <citation type="submission" date="2020-10" db="EMBL/GenBank/DDBJ databases">
        <authorList>
            <person name="Gilroy R."/>
        </authorList>
    </citation>
    <scope>NUCLEOTIDE SEQUENCE</scope>
    <source>
        <strain evidence="2">ChiSxjej2B14-8506</strain>
    </source>
</reference>
<comment type="caution">
    <text evidence="2">The sequence shown here is derived from an EMBL/GenBank/DDBJ whole genome shotgun (WGS) entry which is preliminary data.</text>
</comment>
<name>A0A9D1LTK4_9FIRM</name>
<dbReference type="Proteomes" id="UP000824123">
    <property type="component" value="Unassembled WGS sequence"/>
</dbReference>
<evidence type="ECO:0000256" key="1">
    <source>
        <dbReference type="SAM" id="Coils"/>
    </source>
</evidence>
<accession>A0A9D1LTK4</accession>
<evidence type="ECO:0000313" key="2">
    <source>
        <dbReference type="EMBL" id="HIU47642.1"/>
    </source>
</evidence>
<protein>
    <submittedName>
        <fullName evidence="2">Uncharacterized protein</fullName>
    </submittedName>
</protein>
<sequence length="103" mass="12435">MNKMIATTTDARYAPGVKLIAENANLQERVHKLERQVDFYLRMWELEQEENDRLHDRLWEVECELPRARAAGERAERRRRDPYLRRIYGISVSARGHEWRNRA</sequence>
<feature type="coiled-coil region" evidence="1">
    <location>
        <begin position="16"/>
        <end position="43"/>
    </location>
</feature>
<gene>
    <name evidence="2" type="ORF">IAC59_10370</name>
</gene>
<evidence type="ECO:0000313" key="3">
    <source>
        <dbReference type="Proteomes" id="UP000824123"/>
    </source>
</evidence>
<dbReference type="EMBL" id="DVNK01000062">
    <property type="protein sequence ID" value="HIU47642.1"/>
    <property type="molecule type" value="Genomic_DNA"/>
</dbReference>
<reference evidence="2" key="2">
    <citation type="journal article" date="2021" name="PeerJ">
        <title>Extensive microbial diversity within the chicken gut microbiome revealed by metagenomics and culture.</title>
        <authorList>
            <person name="Gilroy R."/>
            <person name="Ravi A."/>
            <person name="Getino M."/>
            <person name="Pursley I."/>
            <person name="Horton D.L."/>
            <person name="Alikhan N.F."/>
            <person name="Baker D."/>
            <person name="Gharbi K."/>
            <person name="Hall N."/>
            <person name="Watson M."/>
            <person name="Adriaenssens E.M."/>
            <person name="Foster-Nyarko E."/>
            <person name="Jarju S."/>
            <person name="Secka A."/>
            <person name="Antonio M."/>
            <person name="Oren A."/>
            <person name="Chaudhuri R.R."/>
            <person name="La Ragione R."/>
            <person name="Hildebrand F."/>
            <person name="Pallen M.J."/>
        </authorList>
    </citation>
    <scope>NUCLEOTIDE SEQUENCE</scope>
    <source>
        <strain evidence="2">ChiSxjej2B14-8506</strain>
    </source>
</reference>
<organism evidence="2 3">
    <name type="scientific">Candidatus Fimadaptatus faecigallinarum</name>
    <dbReference type="NCBI Taxonomy" id="2840814"/>
    <lineage>
        <taxon>Bacteria</taxon>
        <taxon>Bacillati</taxon>
        <taxon>Bacillota</taxon>
        <taxon>Clostridia</taxon>
        <taxon>Eubacteriales</taxon>
        <taxon>Candidatus Fimadaptatus</taxon>
    </lineage>
</organism>
<keyword evidence="1" id="KW-0175">Coiled coil</keyword>